<evidence type="ECO:0000313" key="5">
    <source>
        <dbReference type="EMBL" id="GAA3396036.1"/>
    </source>
</evidence>
<keyword evidence="6" id="KW-1185">Reference proteome</keyword>
<evidence type="ECO:0000256" key="3">
    <source>
        <dbReference type="SAM" id="MobiDB-lite"/>
    </source>
</evidence>
<dbReference type="InterPro" id="IPR000792">
    <property type="entry name" value="Tscrpt_reg_LuxR_C"/>
</dbReference>
<dbReference type="PROSITE" id="PS50043">
    <property type="entry name" value="HTH_LUXR_2"/>
    <property type="match status" value="1"/>
</dbReference>
<dbReference type="RefSeq" id="WP_345732687.1">
    <property type="nucleotide sequence ID" value="NZ_BAAAYN010000052.1"/>
</dbReference>
<keyword evidence="2" id="KW-0067">ATP-binding</keyword>
<dbReference type="InterPro" id="IPR011990">
    <property type="entry name" value="TPR-like_helical_dom_sf"/>
</dbReference>
<dbReference type="Gene3D" id="1.10.10.10">
    <property type="entry name" value="Winged helix-like DNA-binding domain superfamily/Winged helix DNA-binding domain"/>
    <property type="match status" value="1"/>
</dbReference>
<sequence>MTPPVGRERELEALRHALVDTAGGTGGCLVLSGPAGIGKSHLLRAAVQMAAERSMAVASRRAFELDRAVPLITLATALRRSEPATDAFDWLSDDADPHYGILERLGAVLETRAAVAPLVVAIDDAHWIDEFSALAIRQLVPALASSPVRWLFARRPEPADTPGQHVLHWLVREGAEELTLGRLSDAAVGELCAQVLEAEVDGTVLALAHGLGGIPLPVTQLMTSLRVTDQLVVSDGIASVVGTALPSSFVAMIRQVLDQLPDRTRRLVQAGSVFDRPFGIDEVARLLGQRAADLVPLVEQATAAAILVDEGRALTFVHERVRQAVYSTIGEPITVVLHREAAAIARADGRPPMEVAQHLLHGGADGSREAVEMLRAAAEDVADVAPSTAADLTVRALEVLGDHGQGRSALVAQAVRLLAAAGRLTEAHALGRTALRAGLDRETESLLLLGLAEAFKHAGKNETAVDYAEQGLAQLTGSDALAAQLYAIRAHALVYSGDLDAADRSGELADMIGRTCGEHAASVFGRTARSLVAQATGDLNGALRHALEATETADRVGGAALLRHPRIWLASAYTDLDRFADAARALDRGRQESAQLGTGWSAPLWHYYGAALLAARGLLDDASAEADAGLTVAAQLGSHQLAVPLLGTLTRLAVERDELPAAEEHLGRMHTLIDTGITAAPEDVVWPEALFLAATEGAGPALRLAAGLYDALPSRPVLIGQNPGNAATLLRIALDARDDARAKIVVRTTDSLAKRNAGLHALAAAAAHTDGLLRRDLGALRVAIGHYRKSPRPLALAAALEDAAALSGAPRQAREWRQEAHALTGAGGAHRARRRLEQVLGASTGPGHEPASPLDLLTPAELRVALLVADGLTNHRIAQILHVSPHTVDSHLRKIFSKWGIQNRAAAAVLVARTRDDPGAGPPSGRRNHGKT</sequence>
<dbReference type="CDD" id="cd06170">
    <property type="entry name" value="LuxR_C_like"/>
    <property type="match status" value="1"/>
</dbReference>
<feature type="domain" description="HTH luxR-type" evidence="4">
    <location>
        <begin position="850"/>
        <end position="915"/>
    </location>
</feature>
<keyword evidence="1" id="KW-0547">Nucleotide-binding</keyword>
<evidence type="ECO:0000259" key="4">
    <source>
        <dbReference type="PROSITE" id="PS50043"/>
    </source>
</evidence>
<dbReference type="SMART" id="SM00421">
    <property type="entry name" value="HTH_LUXR"/>
    <property type="match status" value="1"/>
</dbReference>
<reference evidence="6" key="1">
    <citation type="journal article" date="2019" name="Int. J. Syst. Evol. Microbiol.">
        <title>The Global Catalogue of Microorganisms (GCM) 10K type strain sequencing project: providing services to taxonomists for standard genome sequencing and annotation.</title>
        <authorList>
            <consortium name="The Broad Institute Genomics Platform"/>
            <consortium name="The Broad Institute Genome Sequencing Center for Infectious Disease"/>
            <person name="Wu L."/>
            <person name="Ma J."/>
        </authorList>
    </citation>
    <scope>NUCLEOTIDE SEQUENCE [LARGE SCALE GENOMIC DNA]</scope>
    <source>
        <strain evidence="6">JCM 9458</strain>
    </source>
</reference>
<feature type="region of interest" description="Disordered" evidence="3">
    <location>
        <begin position="913"/>
        <end position="932"/>
    </location>
</feature>
<dbReference type="InterPro" id="IPR016032">
    <property type="entry name" value="Sig_transdc_resp-reg_C-effctor"/>
</dbReference>
<dbReference type="PANTHER" id="PTHR16305">
    <property type="entry name" value="TESTICULAR SOLUBLE ADENYLYL CYCLASE"/>
    <property type="match status" value="1"/>
</dbReference>
<dbReference type="Pfam" id="PF00196">
    <property type="entry name" value="GerE"/>
    <property type="match status" value="1"/>
</dbReference>
<dbReference type="Gene3D" id="3.40.50.300">
    <property type="entry name" value="P-loop containing nucleotide triphosphate hydrolases"/>
    <property type="match status" value="1"/>
</dbReference>
<evidence type="ECO:0000256" key="1">
    <source>
        <dbReference type="ARBA" id="ARBA00022741"/>
    </source>
</evidence>
<protein>
    <recommendedName>
        <fullName evidence="4">HTH luxR-type domain-containing protein</fullName>
    </recommendedName>
</protein>
<dbReference type="EMBL" id="BAAAYN010000052">
    <property type="protein sequence ID" value="GAA3396036.1"/>
    <property type="molecule type" value="Genomic_DNA"/>
</dbReference>
<dbReference type="SUPFAM" id="SSF46894">
    <property type="entry name" value="C-terminal effector domain of the bipartite response regulators"/>
    <property type="match status" value="1"/>
</dbReference>
<name>A0ABP6TAX7_9ACTN</name>
<dbReference type="Pfam" id="PF13191">
    <property type="entry name" value="AAA_16"/>
    <property type="match status" value="1"/>
</dbReference>
<comment type="caution">
    <text evidence="5">The sequence shown here is derived from an EMBL/GenBank/DDBJ whole genome shotgun (WGS) entry which is preliminary data.</text>
</comment>
<dbReference type="PRINTS" id="PR00038">
    <property type="entry name" value="HTHLUXR"/>
</dbReference>
<dbReference type="SUPFAM" id="SSF48452">
    <property type="entry name" value="TPR-like"/>
    <property type="match status" value="1"/>
</dbReference>
<accession>A0ABP6TAX7</accession>
<dbReference type="InterPro" id="IPR036388">
    <property type="entry name" value="WH-like_DNA-bd_sf"/>
</dbReference>
<dbReference type="InterPro" id="IPR041664">
    <property type="entry name" value="AAA_16"/>
</dbReference>
<dbReference type="PANTHER" id="PTHR16305:SF35">
    <property type="entry name" value="TRANSCRIPTIONAL ACTIVATOR DOMAIN"/>
    <property type="match status" value="1"/>
</dbReference>
<dbReference type="SUPFAM" id="SSF52540">
    <property type="entry name" value="P-loop containing nucleoside triphosphate hydrolases"/>
    <property type="match status" value="1"/>
</dbReference>
<proteinExistence type="predicted"/>
<evidence type="ECO:0000313" key="6">
    <source>
        <dbReference type="Proteomes" id="UP001501676"/>
    </source>
</evidence>
<dbReference type="InterPro" id="IPR027417">
    <property type="entry name" value="P-loop_NTPase"/>
</dbReference>
<dbReference type="Proteomes" id="UP001501676">
    <property type="component" value="Unassembled WGS sequence"/>
</dbReference>
<organism evidence="5 6">
    <name type="scientific">Cryptosporangium minutisporangium</name>
    <dbReference type="NCBI Taxonomy" id="113569"/>
    <lineage>
        <taxon>Bacteria</taxon>
        <taxon>Bacillati</taxon>
        <taxon>Actinomycetota</taxon>
        <taxon>Actinomycetes</taxon>
        <taxon>Cryptosporangiales</taxon>
        <taxon>Cryptosporangiaceae</taxon>
        <taxon>Cryptosporangium</taxon>
    </lineage>
</organism>
<evidence type="ECO:0000256" key="2">
    <source>
        <dbReference type="ARBA" id="ARBA00022840"/>
    </source>
</evidence>
<gene>
    <name evidence="5" type="ORF">GCM10020369_71260</name>
</gene>